<dbReference type="InterPro" id="IPR013083">
    <property type="entry name" value="Znf_RING/FYVE/PHD"/>
</dbReference>
<dbReference type="PANTHER" id="PTHR46225">
    <property type="entry name" value="C3H4 TYPE ZINC FINGER PROTEIN"/>
    <property type="match status" value="1"/>
</dbReference>
<keyword evidence="2 4" id="KW-0863">Zinc-finger</keyword>
<gene>
    <name evidence="8" type="primary">VvCHDp000186_6</name>
    <name evidence="8" type="ORF">CK203_013355</name>
</gene>
<dbReference type="InterPro" id="IPR011016">
    <property type="entry name" value="Znf_RING-CH"/>
</dbReference>
<dbReference type="Gene3D" id="3.30.40.10">
    <property type="entry name" value="Zinc/RING finger domain, C3HC4 (zinc finger)"/>
    <property type="match status" value="1"/>
</dbReference>
<keyword evidence="1" id="KW-0479">Metal-binding</keyword>
<feature type="transmembrane region" description="Helical" evidence="6">
    <location>
        <begin position="142"/>
        <end position="162"/>
    </location>
</feature>
<evidence type="ECO:0000259" key="7">
    <source>
        <dbReference type="PROSITE" id="PS50089"/>
    </source>
</evidence>
<feature type="compositionally biased region" description="Basic and acidic residues" evidence="5">
    <location>
        <begin position="22"/>
        <end position="34"/>
    </location>
</feature>
<dbReference type="EMBL" id="QGNW01000032">
    <property type="protein sequence ID" value="RVX11119.1"/>
    <property type="molecule type" value="Genomic_DNA"/>
</dbReference>
<keyword evidence="6" id="KW-0812">Transmembrane</keyword>
<keyword evidence="6" id="KW-0472">Membrane</keyword>
<organism evidence="8 9">
    <name type="scientific">Vitis vinifera</name>
    <name type="common">Grape</name>
    <dbReference type="NCBI Taxonomy" id="29760"/>
    <lineage>
        <taxon>Eukaryota</taxon>
        <taxon>Viridiplantae</taxon>
        <taxon>Streptophyta</taxon>
        <taxon>Embryophyta</taxon>
        <taxon>Tracheophyta</taxon>
        <taxon>Spermatophyta</taxon>
        <taxon>Magnoliopsida</taxon>
        <taxon>eudicotyledons</taxon>
        <taxon>Gunneridae</taxon>
        <taxon>Pentapetalae</taxon>
        <taxon>rosids</taxon>
        <taxon>Vitales</taxon>
        <taxon>Vitaceae</taxon>
        <taxon>Viteae</taxon>
        <taxon>Vitis</taxon>
    </lineage>
</organism>
<feature type="transmembrane region" description="Helical" evidence="6">
    <location>
        <begin position="237"/>
        <end position="255"/>
    </location>
</feature>
<evidence type="ECO:0000256" key="3">
    <source>
        <dbReference type="ARBA" id="ARBA00022833"/>
    </source>
</evidence>
<feature type="transmembrane region" description="Helical" evidence="6">
    <location>
        <begin position="267"/>
        <end position="300"/>
    </location>
</feature>
<feature type="domain" description="RING-type" evidence="7">
    <location>
        <begin position="366"/>
        <end position="407"/>
    </location>
</feature>
<evidence type="ECO:0000313" key="8">
    <source>
        <dbReference type="EMBL" id="RVX11119.1"/>
    </source>
</evidence>
<evidence type="ECO:0000256" key="4">
    <source>
        <dbReference type="PROSITE-ProRule" id="PRU00175"/>
    </source>
</evidence>
<reference evidence="8 9" key="1">
    <citation type="journal article" date="2018" name="PLoS Genet.">
        <title>Population sequencing reveals clonal diversity and ancestral inbreeding in the grapevine cultivar Chardonnay.</title>
        <authorList>
            <person name="Roach M.J."/>
            <person name="Johnson D.L."/>
            <person name="Bohlmann J."/>
            <person name="van Vuuren H.J."/>
            <person name="Jones S.J."/>
            <person name="Pretorius I.S."/>
            <person name="Schmidt S.A."/>
            <person name="Borneman A.R."/>
        </authorList>
    </citation>
    <scope>NUCLEOTIDE SEQUENCE [LARGE SCALE GENOMIC DNA]</scope>
    <source>
        <strain evidence="9">cv. Chardonnay</strain>
        <tissue evidence="8">Leaf</tissue>
    </source>
</reference>
<dbReference type="PROSITE" id="PS50089">
    <property type="entry name" value="ZF_RING_2"/>
    <property type="match status" value="1"/>
</dbReference>
<evidence type="ECO:0000256" key="5">
    <source>
        <dbReference type="SAM" id="MobiDB-lite"/>
    </source>
</evidence>
<keyword evidence="3" id="KW-0862">Zinc</keyword>
<dbReference type="SMART" id="SM00184">
    <property type="entry name" value="RING"/>
    <property type="match status" value="1"/>
</dbReference>
<dbReference type="InterPro" id="IPR001841">
    <property type="entry name" value="Znf_RING"/>
</dbReference>
<comment type="caution">
    <text evidence="8">The sequence shown here is derived from an EMBL/GenBank/DDBJ whole genome shotgun (WGS) entry which is preliminary data.</text>
</comment>
<evidence type="ECO:0000256" key="2">
    <source>
        <dbReference type="ARBA" id="ARBA00022771"/>
    </source>
</evidence>
<feature type="compositionally biased region" description="Low complexity" evidence="5">
    <location>
        <begin position="74"/>
        <end position="90"/>
    </location>
</feature>
<feature type="transmembrane region" description="Helical" evidence="6">
    <location>
        <begin position="110"/>
        <end position="130"/>
    </location>
</feature>
<protein>
    <submittedName>
        <fullName evidence="8">E3 ubiquitin-protein ligase</fullName>
    </submittedName>
</protein>
<dbReference type="PANTHER" id="PTHR46225:SF2">
    <property type="entry name" value="C3H4 TYPE ZINC FINGER PROTEIN"/>
    <property type="match status" value="1"/>
</dbReference>
<dbReference type="Proteomes" id="UP000288805">
    <property type="component" value="Unassembled WGS sequence"/>
</dbReference>
<proteinExistence type="predicted"/>
<accession>A0A438JQ87</accession>
<dbReference type="GO" id="GO:0008270">
    <property type="term" value="F:zinc ion binding"/>
    <property type="evidence" value="ECO:0007669"/>
    <property type="project" value="UniProtKB-KW"/>
</dbReference>
<dbReference type="AlphaFoldDB" id="A0A438JQ87"/>
<dbReference type="SMART" id="SM00744">
    <property type="entry name" value="RINGv"/>
    <property type="match status" value="1"/>
</dbReference>
<evidence type="ECO:0000313" key="9">
    <source>
        <dbReference type="Proteomes" id="UP000288805"/>
    </source>
</evidence>
<dbReference type="Pfam" id="PF13639">
    <property type="entry name" value="zf-RING_2"/>
    <property type="match status" value="1"/>
</dbReference>
<sequence length="478" mass="52064">MAVSSQEPSCESQTDRYPLLMERPENYENHEHIVDIVSASDASSSSSSDEDSAHVSNPTHHENRPLTDAWVPISQSSPSSSDVSESRNSSIITRAHGPGRRRWSPFNSGLWISIEIVFTTSLIVASIVVLSLSRDEKPQTPLFAWVVGYAAGCAASLPILFWRYLRRNHDGEQGLNHMLQGSSQGSTTLESNSYITISLTRSAAEENLPDASTNTWNGHTMGASNARLSVLADYYKMALDCFFAVWFVVGNVWIFGGHSSFTAAPNLYRLCIVFLTFSCIGYAMPFILCAMICCCLPCIISILGHGDLSQVRGASAESINALPTYKFKLKKNGSGNSGEISSGVEGGVVGAGTEKERAISGEDAVCCICLTRYADDDELRELPCSHFFHSECVDKWLKINASCPLCKCEGKTPVKGKNLLEGKKVFCYRKGGRLAGWRGGTWAVGRSSGQAVRDIWERGRELWGRGEVPGAGEEDSLA</sequence>
<dbReference type="SUPFAM" id="SSF57850">
    <property type="entry name" value="RING/U-box"/>
    <property type="match status" value="1"/>
</dbReference>
<keyword evidence="6" id="KW-1133">Transmembrane helix</keyword>
<dbReference type="OrthoDB" id="9984778at2759"/>
<evidence type="ECO:0000256" key="6">
    <source>
        <dbReference type="SAM" id="Phobius"/>
    </source>
</evidence>
<evidence type="ECO:0000256" key="1">
    <source>
        <dbReference type="ARBA" id="ARBA00022723"/>
    </source>
</evidence>
<feature type="region of interest" description="Disordered" evidence="5">
    <location>
        <begin position="1"/>
        <end position="100"/>
    </location>
</feature>
<feature type="compositionally biased region" description="Low complexity" evidence="5">
    <location>
        <begin position="38"/>
        <end position="47"/>
    </location>
</feature>
<name>A0A438JQ87_VITVI</name>
<feature type="compositionally biased region" description="Polar residues" evidence="5">
    <location>
        <begin position="1"/>
        <end position="12"/>
    </location>
</feature>